<dbReference type="Pfam" id="PF26132">
    <property type="entry name" value="UPF0367"/>
    <property type="match status" value="1"/>
</dbReference>
<protein>
    <submittedName>
        <fullName evidence="1">Uncharacterized protein</fullName>
    </submittedName>
</protein>
<organism evidence="1 2">
    <name type="scientific">Trichocoleus desertorum GB2-A4</name>
    <dbReference type="NCBI Taxonomy" id="2933944"/>
    <lineage>
        <taxon>Bacteria</taxon>
        <taxon>Bacillati</taxon>
        <taxon>Cyanobacteriota</taxon>
        <taxon>Cyanophyceae</taxon>
        <taxon>Leptolyngbyales</taxon>
        <taxon>Trichocoleusaceae</taxon>
        <taxon>Trichocoleus</taxon>
    </lineage>
</organism>
<dbReference type="EMBL" id="JAMPKM010000004">
    <property type="protein sequence ID" value="MEP0817152.1"/>
    <property type="molecule type" value="Genomic_DNA"/>
</dbReference>
<evidence type="ECO:0000313" key="2">
    <source>
        <dbReference type="Proteomes" id="UP001464891"/>
    </source>
</evidence>
<dbReference type="RefSeq" id="WP_190437869.1">
    <property type="nucleotide sequence ID" value="NZ_JAMPKM010000004.1"/>
</dbReference>
<gene>
    <name evidence="1" type="ORF">NC998_08585</name>
</gene>
<accession>A0ABV0J5U7</accession>
<name>A0ABV0J5U7_9CYAN</name>
<dbReference type="Proteomes" id="UP001464891">
    <property type="component" value="Unassembled WGS sequence"/>
</dbReference>
<dbReference type="InterPro" id="IPR020885">
    <property type="entry name" value="UPF0367"/>
</dbReference>
<sequence length="87" mass="9316">MFIIDLILKNTPLTLSIQRKSSEDAETTYRQVLDAIKSGSGQVLELSCDRQPDKKIAVLSSEISGVQISEKSGAGSGKTPGFFAIAE</sequence>
<evidence type="ECO:0000313" key="1">
    <source>
        <dbReference type="EMBL" id="MEP0817152.1"/>
    </source>
</evidence>
<comment type="caution">
    <text evidence="1">The sequence shown here is derived from an EMBL/GenBank/DDBJ whole genome shotgun (WGS) entry which is preliminary data.</text>
</comment>
<keyword evidence="2" id="KW-1185">Reference proteome</keyword>
<proteinExistence type="predicted"/>
<reference evidence="1 2" key="1">
    <citation type="submission" date="2022-04" db="EMBL/GenBank/DDBJ databases">
        <title>Positive selection, recombination, and allopatry shape intraspecific diversity of widespread and dominant cyanobacteria.</title>
        <authorList>
            <person name="Wei J."/>
            <person name="Shu W."/>
            <person name="Hu C."/>
        </authorList>
    </citation>
    <scope>NUCLEOTIDE SEQUENCE [LARGE SCALE GENOMIC DNA]</scope>
    <source>
        <strain evidence="1 2">GB2-A4</strain>
    </source>
</reference>
<dbReference type="NCBIfam" id="NF010236">
    <property type="entry name" value="PRK13683.1"/>
    <property type="match status" value="1"/>
</dbReference>